<name>A0A1J5RM34_9ZZZZ</name>
<gene>
    <name evidence="8" type="ORF">GALL_250150</name>
</gene>
<dbReference type="Pfam" id="PF01553">
    <property type="entry name" value="Acyltransferase"/>
    <property type="match status" value="1"/>
</dbReference>
<keyword evidence="6" id="KW-0472">Membrane</keyword>
<keyword evidence="6" id="KW-1133">Transmembrane helix</keyword>
<accession>A0A1J5RM34</accession>
<dbReference type="GO" id="GO:0006654">
    <property type="term" value="P:phosphatidic acid biosynthetic process"/>
    <property type="evidence" value="ECO:0007669"/>
    <property type="project" value="TreeGrafter"/>
</dbReference>
<keyword evidence="5 8" id="KW-0012">Acyltransferase</keyword>
<organism evidence="8">
    <name type="scientific">mine drainage metagenome</name>
    <dbReference type="NCBI Taxonomy" id="410659"/>
    <lineage>
        <taxon>unclassified sequences</taxon>
        <taxon>metagenomes</taxon>
        <taxon>ecological metagenomes</taxon>
    </lineage>
</organism>
<dbReference type="EMBL" id="MLJW01000216">
    <property type="protein sequence ID" value="OIQ93039.1"/>
    <property type="molecule type" value="Genomic_DNA"/>
</dbReference>
<feature type="transmembrane region" description="Helical" evidence="6">
    <location>
        <begin position="20"/>
        <end position="38"/>
    </location>
</feature>
<feature type="domain" description="Phospholipid/glycerol acyltransferase" evidence="7">
    <location>
        <begin position="72"/>
        <end position="184"/>
    </location>
</feature>
<evidence type="ECO:0000256" key="6">
    <source>
        <dbReference type="SAM" id="Phobius"/>
    </source>
</evidence>
<evidence type="ECO:0000259" key="7">
    <source>
        <dbReference type="SMART" id="SM00563"/>
    </source>
</evidence>
<dbReference type="SUPFAM" id="SSF69593">
    <property type="entry name" value="Glycerol-3-phosphate (1)-acyltransferase"/>
    <property type="match status" value="1"/>
</dbReference>
<keyword evidence="2" id="KW-0444">Lipid biosynthesis</keyword>
<dbReference type="GO" id="GO:0003841">
    <property type="term" value="F:1-acylglycerol-3-phosphate O-acyltransferase activity"/>
    <property type="evidence" value="ECO:0007669"/>
    <property type="project" value="TreeGrafter"/>
</dbReference>
<dbReference type="AlphaFoldDB" id="A0A1J5RM34"/>
<dbReference type="PANTHER" id="PTHR10434">
    <property type="entry name" value="1-ACYL-SN-GLYCEROL-3-PHOSPHATE ACYLTRANSFERASE"/>
    <property type="match status" value="1"/>
</dbReference>
<dbReference type="SMART" id="SM00563">
    <property type="entry name" value="PlsC"/>
    <property type="match status" value="1"/>
</dbReference>
<dbReference type="PANTHER" id="PTHR10434:SF64">
    <property type="entry name" value="1-ACYL-SN-GLYCEROL-3-PHOSPHATE ACYLTRANSFERASE-RELATED"/>
    <property type="match status" value="1"/>
</dbReference>
<proteinExistence type="predicted"/>
<evidence type="ECO:0000256" key="1">
    <source>
        <dbReference type="ARBA" id="ARBA00005189"/>
    </source>
</evidence>
<sequence length="295" mass="32533">MHILTRRLIALFRAARVALHIGYGLTLAIAYPWFGLAIRRRILQSWSAGLLEIFNVRIEIAEGDPLHALRPGLIVTNHISWLDVFVLNAVVPMRFVAKSEVRRWPVIGWLCARAQTLFIERGKARSAARINVQLVDLLQRGECLAVFPEGTTTDGLKVGHFHSSLLQPAIDAGALVHPIAIRYQDDLGAHSLASAYIDEMSFGASMWNILSTAELHVQLVATPPLDASGTDRRNLTGAVRQHISTTLAAMHSAPASLPQMEIAYEHAGTEQHFQSLYCVLLHPSLVQEATQHSAK</sequence>
<evidence type="ECO:0000256" key="4">
    <source>
        <dbReference type="ARBA" id="ARBA00023098"/>
    </source>
</evidence>
<keyword evidence="6" id="KW-0812">Transmembrane</keyword>
<protein>
    <submittedName>
        <fullName evidence="8">2-acyl-glycerophospho-ethanolamine acyltransferase</fullName>
    </submittedName>
</protein>
<evidence type="ECO:0000313" key="8">
    <source>
        <dbReference type="EMBL" id="OIQ93039.1"/>
    </source>
</evidence>
<keyword evidence="4" id="KW-0443">Lipid metabolism</keyword>
<evidence type="ECO:0000256" key="5">
    <source>
        <dbReference type="ARBA" id="ARBA00023315"/>
    </source>
</evidence>
<reference evidence="8" key="1">
    <citation type="submission" date="2016-10" db="EMBL/GenBank/DDBJ databases">
        <title>Sequence of Gallionella enrichment culture.</title>
        <authorList>
            <person name="Poehlein A."/>
            <person name="Muehling M."/>
            <person name="Daniel R."/>
        </authorList>
    </citation>
    <scope>NUCLEOTIDE SEQUENCE</scope>
</reference>
<evidence type="ECO:0000256" key="3">
    <source>
        <dbReference type="ARBA" id="ARBA00022679"/>
    </source>
</evidence>
<dbReference type="InterPro" id="IPR002123">
    <property type="entry name" value="Plipid/glycerol_acylTrfase"/>
</dbReference>
<dbReference type="CDD" id="cd07989">
    <property type="entry name" value="LPLAT_AGPAT-like"/>
    <property type="match status" value="1"/>
</dbReference>
<comment type="caution">
    <text evidence="8">The sequence shown here is derived from an EMBL/GenBank/DDBJ whole genome shotgun (WGS) entry which is preliminary data.</text>
</comment>
<comment type="pathway">
    <text evidence="1">Lipid metabolism.</text>
</comment>
<keyword evidence="3 8" id="KW-0808">Transferase</keyword>
<evidence type="ECO:0000256" key="2">
    <source>
        <dbReference type="ARBA" id="ARBA00022516"/>
    </source>
</evidence>